<dbReference type="RefSeq" id="XP_041296398.1">
    <property type="nucleotide sequence ID" value="XM_041428657.1"/>
</dbReference>
<dbReference type="AlphaFoldDB" id="A0A9P7JXY9"/>
<protein>
    <submittedName>
        <fullName evidence="1">Uncharacterized protein</fullName>
    </submittedName>
</protein>
<accession>A0A9P7JXY9</accession>
<reference evidence="1" key="1">
    <citation type="journal article" date="2020" name="New Phytol.">
        <title>Comparative genomics reveals dynamic genome evolution in host specialist ectomycorrhizal fungi.</title>
        <authorList>
            <person name="Lofgren L.A."/>
            <person name="Nguyen N.H."/>
            <person name="Vilgalys R."/>
            <person name="Ruytinx J."/>
            <person name="Liao H.L."/>
            <person name="Branco S."/>
            <person name="Kuo A."/>
            <person name="LaButti K."/>
            <person name="Lipzen A."/>
            <person name="Andreopoulos W."/>
            <person name="Pangilinan J."/>
            <person name="Riley R."/>
            <person name="Hundley H."/>
            <person name="Na H."/>
            <person name="Barry K."/>
            <person name="Grigoriev I.V."/>
            <person name="Stajich J.E."/>
            <person name="Kennedy P.G."/>
        </authorList>
    </citation>
    <scope>NUCLEOTIDE SEQUENCE</scope>
    <source>
        <strain evidence="1">FC423</strain>
    </source>
</reference>
<dbReference type="EMBL" id="JABBWM010000010">
    <property type="protein sequence ID" value="KAG2114285.1"/>
    <property type="molecule type" value="Genomic_DNA"/>
</dbReference>
<sequence length="103" mass="11792">MILTLIRAVQNWRIDSSRLYVVLVNHNISYHACGFLLSVTNIIVSLLLQNPYPVISFDFQVMTLALLATRMHLHLWKTNRRAHGSSTLMHTPMSDISFANPML</sequence>
<dbReference type="GeneID" id="64690916"/>
<comment type="caution">
    <text evidence="1">The sequence shown here is derived from an EMBL/GenBank/DDBJ whole genome shotgun (WGS) entry which is preliminary data.</text>
</comment>
<evidence type="ECO:0000313" key="2">
    <source>
        <dbReference type="Proteomes" id="UP000823399"/>
    </source>
</evidence>
<proteinExistence type="predicted"/>
<evidence type="ECO:0000313" key="1">
    <source>
        <dbReference type="EMBL" id="KAG2114285.1"/>
    </source>
</evidence>
<organism evidence="1 2">
    <name type="scientific">Suillus discolor</name>
    <dbReference type="NCBI Taxonomy" id="1912936"/>
    <lineage>
        <taxon>Eukaryota</taxon>
        <taxon>Fungi</taxon>
        <taxon>Dikarya</taxon>
        <taxon>Basidiomycota</taxon>
        <taxon>Agaricomycotina</taxon>
        <taxon>Agaricomycetes</taxon>
        <taxon>Agaricomycetidae</taxon>
        <taxon>Boletales</taxon>
        <taxon>Suillineae</taxon>
        <taxon>Suillaceae</taxon>
        <taxon>Suillus</taxon>
    </lineage>
</organism>
<dbReference type="Proteomes" id="UP000823399">
    <property type="component" value="Unassembled WGS sequence"/>
</dbReference>
<keyword evidence="2" id="KW-1185">Reference proteome</keyword>
<name>A0A9P7JXY9_9AGAM</name>
<gene>
    <name evidence="1" type="ORF">F5147DRAFT_21892</name>
</gene>
<dbReference type="OrthoDB" id="2676384at2759"/>